<protein>
    <recommendedName>
        <fullName evidence="2">MACPF-like domain-containing protein</fullName>
    </recommendedName>
</protein>
<accession>A0A6A6HP60</accession>
<dbReference type="InterPro" id="IPR054586">
    <property type="entry name" value="MACPF_1_fungal"/>
</dbReference>
<evidence type="ECO:0000313" key="3">
    <source>
        <dbReference type="EMBL" id="KAF2239896.1"/>
    </source>
</evidence>
<dbReference type="OrthoDB" id="2562973at2759"/>
<proteinExistence type="predicted"/>
<evidence type="ECO:0000256" key="1">
    <source>
        <dbReference type="SAM" id="MobiDB-lite"/>
    </source>
</evidence>
<feature type="region of interest" description="Disordered" evidence="1">
    <location>
        <begin position="52"/>
        <end position="115"/>
    </location>
</feature>
<dbReference type="Pfam" id="PF22693">
    <property type="entry name" value="MACPF_1"/>
    <property type="match status" value="1"/>
</dbReference>
<dbReference type="Proteomes" id="UP000800092">
    <property type="component" value="Unassembled WGS sequence"/>
</dbReference>
<evidence type="ECO:0000259" key="2">
    <source>
        <dbReference type="Pfam" id="PF22693"/>
    </source>
</evidence>
<sequence length="742" mass="82150">MAGTAELQKLIEEVKDRVALLGDKVDFKEEFNKLESKADALLAKSEQNAKELKDKLEQEAKESRNEAKADAEKHRLEAREDVEKYRLEEKAERDAEKVAARDEKSKKEQKDKEANDELKAWMKEQNKGMTEKFQEFAKPTPRFKADLNAPYLDIQNWDVNNTVNDLAAMDPEDWSRVIKMNKVLYGFVVENDVDGPKLVKARTPAFVVKPGHSEAFATLKSAVAPASEGETDGSLLVQNPSTIKTATSKPGGKLADVPEFEISDASSISITEATNSLQKSLAEGGFSESSINSAIYVYSGYGTFSVSAGICAGLKSRDEASTTEVSQSDHKEYHASYNFPRVRLFLDELSMELSVQCREALENINEKSTLQDLKNFSLRFGHVFATRIKLGGRLKCAKFADATFGSNDTERKEAMRVAMGAQFAGPSASANLNASNENQKVVTTSNDKKFSSSSLSWTACGGDTLLCANPPLWAASVSSHKNWRVIEQDFVLPLHELIDKFANFGHTTKLFKQVAGPNKPTVEHPKPNPLRKWTGKVTLSINECNLVSGTAEVASADPSASPIYHPENPEELFLAHRQAERPAAATFKIFNGNPDEDFFGKALESLSYDNPILLHHGEEDLAIKGSQCAAVWVDPESNKLMAQTTGQYWHRKFSLRRPAKKNNGDDKWTPGARDKIRNGDLCHLYCHTTDSGPYISLSDPPVTGSRLFVDKNKALRFAKNRSTEVELVNQGLEVANVVVEFI</sequence>
<evidence type="ECO:0000313" key="4">
    <source>
        <dbReference type="Proteomes" id="UP000800092"/>
    </source>
</evidence>
<keyword evidence="4" id="KW-1185">Reference proteome</keyword>
<dbReference type="AlphaFoldDB" id="A0A6A6HP60"/>
<gene>
    <name evidence="3" type="ORF">EV356DRAFT_3572</name>
</gene>
<organism evidence="3 4">
    <name type="scientific">Viridothelium virens</name>
    <name type="common">Speckled blister lichen</name>
    <name type="synonym">Trypethelium virens</name>
    <dbReference type="NCBI Taxonomy" id="1048519"/>
    <lineage>
        <taxon>Eukaryota</taxon>
        <taxon>Fungi</taxon>
        <taxon>Dikarya</taxon>
        <taxon>Ascomycota</taxon>
        <taxon>Pezizomycotina</taxon>
        <taxon>Dothideomycetes</taxon>
        <taxon>Dothideomycetes incertae sedis</taxon>
        <taxon>Trypetheliales</taxon>
        <taxon>Trypetheliaceae</taxon>
        <taxon>Viridothelium</taxon>
    </lineage>
</organism>
<reference evidence="3" key="1">
    <citation type="journal article" date="2020" name="Stud. Mycol.">
        <title>101 Dothideomycetes genomes: a test case for predicting lifestyles and emergence of pathogens.</title>
        <authorList>
            <person name="Haridas S."/>
            <person name="Albert R."/>
            <person name="Binder M."/>
            <person name="Bloem J."/>
            <person name="Labutti K."/>
            <person name="Salamov A."/>
            <person name="Andreopoulos B."/>
            <person name="Baker S."/>
            <person name="Barry K."/>
            <person name="Bills G."/>
            <person name="Bluhm B."/>
            <person name="Cannon C."/>
            <person name="Castanera R."/>
            <person name="Culley D."/>
            <person name="Daum C."/>
            <person name="Ezra D."/>
            <person name="Gonzalez J."/>
            <person name="Henrissat B."/>
            <person name="Kuo A."/>
            <person name="Liang C."/>
            <person name="Lipzen A."/>
            <person name="Lutzoni F."/>
            <person name="Magnuson J."/>
            <person name="Mondo S."/>
            <person name="Nolan M."/>
            <person name="Ohm R."/>
            <person name="Pangilinan J."/>
            <person name="Park H.-J."/>
            <person name="Ramirez L."/>
            <person name="Alfaro M."/>
            <person name="Sun H."/>
            <person name="Tritt A."/>
            <person name="Yoshinaga Y."/>
            <person name="Zwiers L.-H."/>
            <person name="Turgeon B."/>
            <person name="Goodwin S."/>
            <person name="Spatafora J."/>
            <person name="Crous P."/>
            <person name="Grigoriev I."/>
        </authorList>
    </citation>
    <scope>NUCLEOTIDE SEQUENCE</scope>
    <source>
        <strain evidence="3">Tuck. ex Michener</strain>
    </source>
</reference>
<dbReference type="EMBL" id="ML991771">
    <property type="protein sequence ID" value="KAF2239896.1"/>
    <property type="molecule type" value="Genomic_DNA"/>
</dbReference>
<feature type="domain" description="MACPF-like" evidence="2">
    <location>
        <begin position="321"/>
        <end position="500"/>
    </location>
</feature>
<name>A0A6A6HP60_VIRVR</name>